<organism evidence="2">
    <name type="scientific">marine sediment metagenome</name>
    <dbReference type="NCBI Taxonomy" id="412755"/>
    <lineage>
        <taxon>unclassified sequences</taxon>
        <taxon>metagenomes</taxon>
        <taxon>ecological metagenomes</taxon>
    </lineage>
</organism>
<sequence length="135" mass="15507">MKTSLKDWETPILADAIRTEKKQVKRWFIYMACSIAAFYFMILTSFAVSEAELLSQKIQFAAFVLYPTILLAMTKVALHQHRSCKFSTEMFRRVEKVPYKLSRMAMQLYGDSWAEAAVECHEAHLPSDCPLCGAE</sequence>
<comment type="caution">
    <text evidence="2">The sequence shown here is derived from an EMBL/GenBank/DDBJ whole genome shotgun (WGS) entry which is preliminary data.</text>
</comment>
<evidence type="ECO:0000256" key="1">
    <source>
        <dbReference type="SAM" id="Phobius"/>
    </source>
</evidence>
<protein>
    <submittedName>
        <fullName evidence="2">Uncharacterized protein</fullName>
    </submittedName>
</protein>
<accession>A0A0F9EW32</accession>
<evidence type="ECO:0000313" key="2">
    <source>
        <dbReference type="EMBL" id="KKL78313.1"/>
    </source>
</evidence>
<keyword evidence="1" id="KW-1133">Transmembrane helix</keyword>
<reference evidence="2" key="1">
    <citation type="journal article" date="2015" name="Nature">
        <title>Complex archaea that bridge the gap between prokaryotes and eukaryotes.</title>
        <authorList>
            <person name="Spang A."/>
            <person name="Saw J.H."/>
            <person name="Jorgensen S.L."/>
            <person name="Zaremba-Niedzwiedzka K."/>
            <person name="Martijn J."/>
            <person name="Lind A.E."/>
            <person name="van Eijk R."/>
            <person name="Schleper C."/>
            <person name="Guy L."/>
            <person name="Ettema T.J."/>
        </authorList>
    </citation>
    <scope>NUCLEOTIDE SEQUENCE</scope>
</reference>
<dbReference type="AlphaFoldDB" id="A0A0F9EW32"/>
<dbReference type="EMBL" id="LAZR01023498">
    <property type="protein sequence ID" value="KKL78313.1"/>
    <property type="molecule type" value="Genomic_DNA"/>
</dbReference>
<gene>
    <name evidence="2" type="ORF">LCGC14_2026080</name>
</gene>
<keyword evidence="1" id="KW-0472">Membrane</keyword>
<proteinExistence type="predicted"/>
<feature type="transmembrane region" description="Helical" evidence="1">
    <location>
        <begin position="60"/>
        <end position="78"/>
    </location>
</feature>
<feature type="transmembrane region" description="Helical" evidence="1">
    <location>
        <begin position="27"/>
        <end position="48"/>
    </location>
</feature>
<keyword evidence="1" id="KW-0812">Transmembrane</keyword>
<name>A0A0F9EW32_9ZZZZ</name>